<protein>
    <submittedName>
        <fullName evidence="2">Uncharacterized protein</fullName>
    </submittedName>
</protein>
<evidence type="ECO:0000313" key="3">
    <source>
        <dbReference type="Proteomes" id="UP000053105"/>
    </source>
</evidence>
<dbReference type="EMBL" id="KQ435783">
    <property type="protein sequence ID" value="KOX74704.1"/>
    <property type="molecule type" value="Genomic_DNA"/>
</dbReference>
<keyword evidence="3" id="KW-1185">Reference proteome</keyword>
<organism evidence="2 3">
    <name type="scientific">Melipona quadrifasciata</name>
    <dbReference type="NCBI Taxonomy" id="166423"/>
    <lineage>
        <taxon>Eukaryota</taxon>
        <taxon>Metazoa</taxon>
        <taxon>Ecdysozoa</taxon>
        <taxon>Arthropoda</taxon>
        <taxon>Hexapoda</taxon>
        <taxon>Insecta</taxon>
        <taxon>Pterygota</taxon>
        <taxon>Neoptera</taxon>
        <taxon>Endopterygota</taxon>
        <taxon>Hymenoptera</taxon>
        <taxon>Apocrita</taxon>
        <taxon>Aculeata</taxon>
        <taxon>Apoidea</taxon>
        <taxon>Anthophila</taxon>
        <taxon>Apidae</taxon>
        <taxon>Melipona</taxon>
    </lineage>
</organism>
<gene>
    <name evidence="2" type="ORF">WN51_13139</name>
</gene>
<dbReference type="Proteomes" id="UP000053105">
    <property type="component" value="Unassembled WGS sequence"/>
</dbReference>
<accession>A0A0N0BGF4</accession>
<name>A0A0N0BGF4_9HYME</name>
<feature type="region of interest" description="Disordered" evidence="1">
    <location>
        <begin position="95"/>
        <end position="116"/>
    </location>
</feature>
<proteinExistence type="predicted"/>
<evidence type="ECO:0000313" key="2">
    <source>
        <dbReference type="EMBL" id="KOX74704.1"/>
    </source>
</evidence>
<dbReference type="AlphaFoldDB" id="A0A0N0BGF4"/>
<evidence type="ECO:0000256" key="1">
    <source>
        <dbReference type="SAM" id="MobiDB-lite"/>
    </source>
</evidence>
<reference evidence="2 3" key="1">
    <citation type="submission" date="2015-07" db="EMBL/GenBank/DDBJ databases">
        <title>The genome of Melipona quadrifasciata.</title>
        <authorList>
            <person name="Pan H."/>
            <person name="Kapheim K."/>
        </authorList>
    </citation>
    <scope>NUCLEOTIDE SEQUENCE [LARGE SCALE GENOMIC DNA]</scope>
    <source>
        <strain evidence="2">0111107301</strain>
        <tissue evidence="2">Whole body</tissue>
    </source>
</reference>
<sequence>MVAIGRAPDYRTVLVRLGAECFSNATILLKRMIAYDTHSDSGLCVPAARNLFWLIPLKFIEYRSNECTYMSIVRGLYCARCCLNMFTSVSTQMEKKKKKTPQIVTESADGRSSRID</sequence>